<protein>
    <submittedName>
        <fullName evidence="2">Uncharacterized protein</fullName>
    </submittedName>
</protein>
<sequence length="119" mass="11638">MTESPLNLLAAAALIDAGIALAAAPTASPQTHYDAAYAVFVNGGELSAAGPHASSGSGHIRSGCRNAQSADIRPITGLEDGAAAVGQAAGAVRDVIVFGGNMPTELGPNMQADQALGIG</sequence>
<organism evidence="2 3">
    <name type="scientific">Actinoplanes aureus</name>
    <dbReference type="NCBI Taxonomy" id="2792083"/>
    <lineage>
        <taxon>Bacteria</taxon>
        <taxon>Bacillati</taxon>
        <taxon>Actinomycetota</taxon>
        <taxon>Actinomycetes</taxon>
        <taxon>Micromonosporales</taxon>
        <taxon>Micromonosporaceae</taxon>
        <taxon>Actinoplanes</taxon>
    </lineage>
</organism>
<dbReference type="Proteomes" id="UP000598146">
    <property type="component" value="Unassembled WGS sequence"/>
</dbReference>
<keyword evidence="3" id="KW-1185">Reference proteome</keyword>
<evidence type="ECO:0000313" key="2">
    <source>
        <dbReference type="EMBL" id="MBG0567543.1"/>
    </source>
</evidence>
<accession>A0A931CJW8</accession>
<keyword evidence="1" id="KW-0732">Signal</keyword>
<dbReference type="RefSeq" id="WP_196419319.1">
    <property type="nucleotide sequence ID" value="NZ_JADQTO010000028.1"/>
</dbReference>
<evidence type="ECO:0000256" key="1">
    <source>
        <dbReference type="SAM" id="SignalP"/>
    </source>
</evidence>
<comment type="caution">
    <text evidence="2">The sequence shown here is derived from an EMBL/GenBank/DDBJ whole genome shotgun (WGS) entry which is preliminary data.</text>
</comment>
<name>A0A931CJW8_9ACTN</name>
<proteinExistence type="predicted"/>
<feature type="signal peptide" evidence="1">
    <location>
        <begin position="1"/>
        <end position="22"/>
    </location>
</feature>
<gene>
    <name evidence="2" type="ORF">I4J89_39465</name>
</gene>
<feature type="chain" id="PRO_5037173619" evidence="1">
    <location>
        <begin position="23"/>
        <end position="119"/>
    </location>
</feature>
<dbReference type="AlphaFoldDB" id="A0A931CJW8"/>
<evidence type="ECO:0000313" key="3">
    <source>
        <dbReference type="Proteomes" id="UP000598146"/>
    </source>
</evidence>
<dbReference type="EMBL" id="JADQTO010000028">
    <property type="protein sequence ID" value="MBG0567543.1"/>
    <property type="molecule type" value="Genomic_DNA"/>
</dbReference>
<reference evidence="2" key="1">
    <citation type="submission" date="2020-11" db="EMBL/GenBank/DDBJ databases">
        <title>Isolation and identification of active actinomycetes.</title>
        <authorList>
            <person name="Sun X."/>
        </authorList>
    </citation>
    <scope>NUCLEOTIDE SEQUENCE</scope>
    <source>
        <strain evidence="2">NEAU-A11</strain>
    </source>
</reference>